<organism evidence="5 6">
    <name type="scientific">Candidatus Nomurabacteria bacterium RIFCSPHIGHO2_02_FULL_42_24</name>
    <dbReference type="NCBI Taxonomy" id="1801757"/>
    <lineage>
        <taxon>Bacteria</taxon>
        <taxon>Candidatus Nomuraibacteriota</taxon>
    </lineage>
</organism>
<evidence type="ECO:0000313" key="5">
    <source>
        <dbReference type="EMBL" id="OGI82098.1"/>
    </source>
</evidence>
<dbReference type="EMBL" id="MFUH01000012">
    <property type="protein sequence ID" value="OGI82098.1"/>
    <property type="molecule type" value="Genomic_DNA"/>
</dbReference>
<comment type="caution">
    <text evidence="5">The sequence shown here is derived from an EMBL/GenBank/DDBJ whole genome shotgun (WGS) entry which is preliminary data.</text>
</comment>
<dbReference type="AlphaFoldDB" id="A0A1F6WJN0"/>
<dbReference type="SUPFAM" id="SSF52540">
    <property type="entry name" value="P-loop containing nucleoside triphosphate hydrolases"/>
    <property type="match status" value="2"/>
</dbReference>
<feature type="domain" description="ABC transporter" evidence="3">
    <location>
        <begin position="340"/>
        <end position="552"/>
    </location>
</feature>
<dbReference type="InterPro" id="IPR017896">
    <property type="entry name" value="4Fe4S_Fe-S-bd"/>
</dbReference>
<dbReference type="InterPro" id="IPR017871">
    <property type="entry name" value="ABC_transporter-like_CS"/>
</dbReference>
<evidence type="ECO:0000259" key="3">
    <source>
        <dbReference type="PROSITE" id="PS50893"/>
    </source>
</evidence>
<evidence type="ECO:0000259" key="4">
    <source>
        <dbReference type="PROSITE" id="PS51379"/>
    </source>
</evidence>
<feature type="domain" description="4Fe-4S ferredoxin-type" evidence="4">
    <location>
        <begin position="45"/>
        <end position="74"/>
    </location>
</feature>
<dbReference type="Proteomes" id="UP000179880">
    <property type="component" value="Unassembled WGS sequence"/>
</dbReference>
<sequence>MKKRIAIIDREKCHPNECGNYLCAKLCPVNRAGADCIYPGDDAGKKARIDELLCTGCGICPARCPFGAISIINLPETLNKNPVHRYGENQFELYSLPSPLFGKVMGIVGRNGIGKSTVLKIMANLIKPNLGRWKDPPVFKEVLNYFKGTETQKFLEKLHREEIILSYKPQQVDLIPKQFKGTVTELLARLGSEQEINSLAENLQLSSFLNNPVEAISGGELQRVAIAAAVLKKSNVYLFDEPTSYLDIKQRISVSQFIRSLADEQTAVMVIEHDLIILDYLTDLVNIMYGREGAFGIVSGVKSTREGINAFLEGYLKEENMRFRDHAITFAKAQDTGSGLPKTLISWTALAKNLGNFNFKADAGSLRKNEIIGILGENGIGKTSFIKMLAGLIKADSGEIDASVKVSYKPQYLESSSEMTVLEFLHEAAARYDHQLIKPLQLESLFSQKLSQLSGGQLQRVAIAHCLSQPAQLFLLDEPSAYLDVEQRLLISKIIRNVVREREITILVVDHDLQFLDYLSDRLIVFTGIPAREGSLQGPFSMEEGMNLFLKNLNITLRRDVASRRPRINDKGSVKDREQRAENKWYYS</sequence>
<dbReference type="GO" id="GO:0005524">
    <property type="term" value="F:ATP binding"/>
    <property type="evidence" value="ECO:0007669"/>
    <property type="project" value="UniProtKB-KW"/>
</dbReference>
<dbReference type="Pfam" id="PF00037">
    <property type="entry name" value="Fer4"/>
    <property type="match status" value="1"/>
</dbReference>
<keyword evidence="2" id="KW-0067">ATP-binding</keyword>
<dbReference type="Gene3D" id="3.40.50.300">
    <property type="entry name" value="P-loop containing nucleotide triphosphate hydrolases"/>
    <property type="match status" value="2"/>
</dbReference>
<accession>A0A1F6WJN0</accession>
<dbReference type="InterPro" id="IPR013283">
    <property type="entry name" value="RLI1"/>
</dbReference>
<evidence type="ECO:0000313" key="6">
    <source>
        <dbReference type="Proteomes" id="UP000179880"/>
    </source>
</evidence>
<feature type="domain" description="ABC transporter" evidence="3">
    <location>
        <begin position="69"/>
        <end position="314"/>
    </location>
</feature>
<evidence type="ECO:0000256" key="2">
    <source>
        <dbReference type="ARBA" id="ARBA00022840"/>
    </source>
</evidence>
<dbReference type="PRINTS" id="PR01868">
    <property type="entry name" value="ABCEFAMILY"/>
</dbReference>
<gene>
    <name evidence="5" type="ORF">A3B93_01880</name>
</gene>
<dbReference type="InterPro" id="IPR027417">
    <property type="entry name" value="P-loop_NTPase"/>
</dbReference>
<proteinExistence type="predicted"/>
<dbReference type="Pfam" id="PF04068">
    <property type="entry name" value="Fer4_RLI"/>
    <property type="match status" value="1"/>
</dbReference>
<dbReference type="InterPro" id="IPR003439">
    <property type="entry name" value="ABC_transporter-like_ATP-bd"/>
</dbReference>
<evidence type="ECO:0000256" key="1">
    <source>
        <dbReference type="ARBA" id="ARBA00022741"/>
    </source>
</evidence>
<keyword evidence="1" id="KW-0547">Nucleotide-binding</keyword>
<dbReference type="InterPro" id="IPR007209">
    <property type="entry name" value="RNaseL-inhib-like_metal-bd_dom"/>
</dbReference>
<reference evidence="5 6" key="1">
    <citation type="journal article" date="2016" name="Nat. Commun.">
        <title>Thousands of microbial genomes shed light on interconnected biogeochemical processes in an aquifer system.</title>
        <authorList>
            <person name="Anantharaman K."/>
            <person name="Brown C.T."/>
            <person name="Hug L.A."/>
            <person name="Sharon I."/>
            <person name="Castelle C.J."/>
            <person name="Probst A.J."/>
            <person name="Thomas B.C."/>
            <person name="Singh A."/>
            <person name="Wilkins M.J."/>
            <person name="Karaoz U."/>
            <person name="Brodie E.L."/>
            <person name="Williams K.H."/>
            <person name="Hubbard S.S."/>
            <person name="Banfield J.F."/>
        </authorList>
    </citation>
    <scope>NUCLEOTIDE SEQUENCE [LARGE SCALE GENOMIC DNA]</scope>
</reference>
<dbReference type="Pfam" id="PF00005">
    <property type="entry name" value="ABC_tran"/>
    <property type="match status" value="2"/>
</dbReference>
<dbReference type="PROSITE" id="PS00211">
    <property type="entry name" value="ABC_TRANSPORTER_1"/>
    <property type="match status" value="1"/>
</dbReference>
<dbReference type="SMART" id="SM00382">
    <property type="entry name" value="AAA"/>
    <property type="match status" value="2"/>
</dbReference>
<dbReference type="PANTHER" id="PTHR19248">
    <property type="entry name" value="ATP-BINDING TRANSPORT PROTEIN-RELATED"/>
    <property type="match status" value="1"/>
</dbReference>
<dbReference type="GO" id="GO:0016887">
    <property type="term" value="F:ATP hydrolysis activity"/>
    <property type="evidence" value="ECO:0007669"/>
    <property type="project" value="InterPro"/>
</dbReference>
<dbReference type="NCBIfam" id="NF009945">
    <property type="entry name" value="PRK13409.1"/>
    <property type="match status" value="1"/>
</dbReference>
<dbReference type="SUPFAM" id="SSF54862">
    <property type="entry name" value="4Fe-4S ferredoxins"/>
    <property type="match status" value="1"/>
</dbReference>
<protein>
    <submittedName>
        <fullName evidence="5">ATPase</fullName>
    </submittedName>
</protein>
<dbReference type="FunFam" id="3.40.50.300:FF:001546">
    <property type="entry name" value="RNase L inhibitor homolog"/>
    <property type="match status" value="1"/>
</dbReference>
<dbReference type="PROSITE" id="PS51379">
    <property type="entry name" value="4FE4S_FER_2"/>
    <property type="match status" value="1"/>
</dbReference>
<dbReference type="PROSITE" id="PS50893">
    <property type="entry name" value="ABC_TRANSPORTER_2"/>
    <property type="match status" value="2"/>
</dbReference>
<dbReference type="InterPro" id="IPR003593">
    <property type="entry name" value="AAA+_ATPase"/>
</dbReference>
<name>A0A1F6WJN0_9BACT</name>